<protein>
    <recommendedName>
        <fullName evidence="5 11">L-aspartate oxidase</fullName>
        <ecNumber evidence="4 11">1.4.3.16</ecNumber>
    </recommendedName>
</protein>
<dbReference type="NCBIfam" id="TIGR00551">
    <property type="entry name" value="nadB"/>
    <property type="match status" value="1"/>
</dbReference>
<feature type="domain" description="Fumarate reductase/succinate dehydrogenase flavoprotein-like C-terminal" evidence="14">
    <location>
        <begin position="412"/>
        <end position="500"/>
    </location>
</feature>
<dbReference type="InterPro" id="IPR027477">
    <property type="entry name" value="Succ_DH/fumarate_Rdtase_cat_sf"/>
</dbReference>
<dbReference type="RefSeq" id="WP_342303191.1">
    <property type="nucleotide sequence ID" value="NZ_JBCEWA010000014.1"/>
</dbReference>
<evidence type="ECO:0000256" key="11">
    <source>
        <dbReference type="NCBIfam" id="TIGR00551"/>
    </source>
</evidence>
<accession>A0ABU9LNI1</accession>
<evidence type="ECO:0000256" key="4">
    <source>
        <dbReference type="ARBA" id="ARBA00012173"/>
    </source>
</evidence>
<evidence type="ECO:0000313" key="15">
    <source>
        <dbReference type="EMBL" id="MEL5989535.1"/>
    </source>
</evidence>
<dbReference type="Proteomes" id="UP001398420">
    <property type="component" value="Unassembled WGS sequence"/>
</dbReference>
<keyword evidence="9 12" id="KW-0560">Oxidoreductase</keyword>
<dbReference type="Pfam" id="PF00890">
    <property type="entry name" value="FAD_binding_2"/>
    <property type="match status" value="1"/>
</dbReference>
<dbReference type="PRINTS" id="PR00368">
    <property type="entry name" value="FADPNR"/>
</dbReference>
<dbReference type="InterPro" id="IPR036188">
    <property type="entry name" value="FAD/NAD-bd_sf"/>
</dbReference>
<keyword evidence="6 12" id="KW-0285">Flavoprotein</keyword>
<dbReference type="InterPro" id="IPR005288">
    <property type="entry name" value="NadB"/>
</dbReference>
<gene>
    <name evidence="15" type="primary">nadB</name>
    <name evidence="15" type="ORF">AAF454_14085</name>
</gene>
<evidence type="ECO:0000256" key="2">
    <source>
        <dbReference type="ARBA" id="ARBA00004950"/>
    </source>
</evidence>
<dbReference type="Gene3D" id="1.20.58.100">
    <property type="entry name" value="Fumarate reductase/succinate dehydrogenase flavoprotein-like, C-terminal domain"/>
    <property type="match status" value="1"/>
</dbReference>
<reference evidence="15 16" key="1">
    <citation type="submission" date="2024-04" db="EMBL/GenBank/DDBJ databases">
        <authorList>
            <person name="Wu Y.S."/>
            <person name="Zhang L."/>
        </authorList>
    </citation>
    <scope>NUCLEOTIDE SEQUENCE [LARGE SCALE GENOMIC DNA]</scope>
    <source>
        <strain evidence="15 16">KG-01</strain>
    </source>
</reference>
<evidence type="ECO:0000256" key="12">
    <source>
        <dbReference type="RuleBase" id="RU362049"/>
    </source>
</evidence>
<keyword evidence="16" id="KW-1185">Reference proteome</keyword>
<dbReference type="EMBL" id="JBCEWA010000014">
    <property type="protein sequence ID" value="MEL5989535.1"/>
    <property type="molecule type" value="Genomic_DNA"/>
</dbReference>
<proteinExistence type="inferred from homology"/>
<feature type="domain" description="FAD-dependent oxidoreductase 2 FAD-binding" evidence="13">
    <location>
        <begin position="5"/>
        <end position="369"/>
    </location>
</feature>
<evidence type="ECO:0000256" key="3">
    <source>
        <dbReference type="ARBA" id="ARBA00008562"/>
    </source>
</evidence>
<comment type="pathway">
    <text evidence="2 12">Cofactor biosynthesis; NAD(+) biosynthesis; iminoaspartate from L-aspartate (oxidase route): step 1/1.</text>
</comment>
<dbReference type="PANTHER" id="PTHR42716">
    <property type="entry name" value="L-ASPARTATE OXIDASE"/>
    <property type="match status" value="1"/>
</dbReference>
<comment type="caution">
    <text evidence="15">The sequence shown here is derived from an EMBL/GenBank/DDBJ whole genome shotgun (WGS) entry which is preliminary data.</text>
</comment>
<comment type="similarity">
    <text evidence="3 12">Belongs to the FAD-dependent oxidoreductase 2 family. NadB subfamily.</text>
</comment>
<evidence type="ECO:0000256" key="7">
    <source>
        <dbReference type="ARBA" id="ARBA00022642"/>
    </source>
</evidence>
<dbReference type="GO" id="GO:0008734">
    <property type="term" value="F:L-aspartate oxidase activity"/>
    <property type="evidence" value="ECO:0007669"/>
    <property type="project" value="UniProtKB-EC"/>
</dbReference>
<organism evidence="15 16">
    <name type="scientific">Kurthia gibsonii</name>
    <dbReference type="NCBI Taxonomy" id="33946"/>
    <lineage>
        <taxon>Bacteria</taxon>
        <taxon>Bacillati</taxon>
        <taxon>Bacillota</taxon>
        <taxon>Bacilli</taxon>
        <taxon>Bacillales</taxon>
        <taxon>Caryophanaceae</taxon>
        <taxon>Kurthia</taxon>
    </lineage>
</organism>
<comment type="catalytic activity">
    <reaction evidence="10">
        <text>L-aspartate + O2 = iminosuccinate + H2O2</text>
        <dbReference type="Rhea" id="RHEA:25876"/>
        <dbReference type="ChEBI" id="CHEBI:15379"/>
        <dbReference type="ChEBI" id="CHEBI:16240"/>
        <dbReference type="ChEBI" id="CHEBI:29991"/>
        <dbReference type="ChEBI" id="CHEBI:77875"/>
        <dbReference type="EC" id="1.4.3.16"/>
    </reaction>
    <physiologicalReaction direction="left-to-right" evidence="10">
        <dbReference type="Rhea" id="RHEA:25877"/>
    </physiologicalReaction>
</comment>
<evidence type="ECO:0000259" key="14">
    <source>
        <dbReference type="Pfam" id="PF02910"/>
    </source>
</evidence>
<sequence>MKNHILIIGSGIAALQCARLLPSHKTIHLITKREIYESSSYYAQGGIATVWHHEDSFSSHEQDTHEAGVNHTNHEMVQLLVREGHIATKELIQAGLPVDRTSDGEVSLGLEGAHSHHRIIHSGGDATGKNTIEFLYKTLPSNVIVHEQECAIQLIKNPEQRVIGVYTKNVEGALCRYTGEAVILATGGIGSLYPQTSNCENSFGDGIALAYLAGATVADLEFIQFHPTLLFQEGKTHGLVSEAVRGAGARFVNEQQHYFMEDYSQRDLAPRHITAKAVYDQIKQGHTVFLDISCVENFTTQFPSIAKKCSDLSISLETQRIPITVGSHFLMGGIMTNVNSETSLPGLYAIGEVACNGIHGANRLASNSLLEGLAFGKRLAKHLHTSCEIDYTENVITTQKEQLPSLMTPSVLQQHMMHAVGIIRNEHDLDQLSTQLQQPLLQDVRHLTQLDIEHYFMHITAQLIVQAALARKESRGGHIRSDYPQSDNSLTQTLFIQQKDQPIYRGTWYEFTQTQTTTYGIFQ</sequence>
<comment type="cofactor">
    <cofactor evidence="1 12">
        <name>FAD</name>
        <dbReference type="ChEBI" id="CHEBI:57692"/>
    </cofactor>
</comment>
<dbReference type="SUPFAM" id="SSF56425">
    <property type="entry name" value="Succinate dehydrogenase/fumarate reductase flavoprotein, catalytic domain"/>
    <property type="match status" value="1"/>
</dbReference>
<comment type="subcellular location">
    <subcellularLocation>
        <location evidence="12">Cytoplasm</location>
    </subcellularLocation>
</comment>
<keyword evidence="7 12" id="KW-0662">Pyridine nucleotide biosynthesis</keyword>
<keyword evidence="8 12" id="KW-0274">FAD</keyword>
<comment type="function">
    <text evidence="12">Catalyzes the oxidation of L-aspartate to iminoaspartate.</text>
</comment>
<dbReference type="SUPFAM" id="SSF51905">
    <property type="entry name" value="FAD/NAD(P)-binding domain"/>
    <property type="match status" value="1"/>
</dbReference>
<evidence type="ECO:0000256" key="9">
    <source>
        <dbReference type="ARBA" id="ARBA00023002"/>
    </source>
</evidence>
<dbReference type="Gene3D" id="3.90.700.10">
    <property type="entry name" value="Succinate dehydrogenase/fumarate reductase flavoprotein, catalytic domain"/>
    <property type="match status" value="1"/>
</dbReference>
<evidence type="ECO:0000256" key="5">
    <source>
        <dbReference type="ARBA" id="ARBA00021901"/>
    </source>
</evidence>
<dbReference type="EC" id="1.4.3.16" evidence="4 11"/>
<dbReference type="InterPro" id="IPR015939">
    <property type="entry name" value="Fum_Rdtase/Succ_DH_flav-like_C"/>
</dbReference>
<evidence type="ECO:0000313" key="16">
    <source>
        <dbReference type="Proteomes" id="UP001398420"/>
    </source>
</evidence>
<evidence type="ECO:0000256" key="10">
    <source>
        <dbReference type="ARBA" id="ARBA00048305"/>
    </source>
</evidence>
<evidence type="ECO:0000259" key="13">
    <source>
        <dbReference type="Pfam" id="PF00890"/>
    </source>
</evidence>
<dbReference type="PANTHER" id="PTHR42716:SF2">
    <property type="entry name" value="L-ASPARTATE OXIDASE, CHLOROPLASTIC"/>
    <property type="match status" value="1"/>
</dbReference>
<dbReference type="SUPFAM" id="SSF46977">
    <property type="entry name" value="Succinate dehydrogenase/fumarate reductase flavoprotein C-terminal domain"/>
    <property type="match status" value="1"/>
</dbReference>
<dbReference type="Gene3D" id="3.50.50.60">
    <property type="entry name" value="FAD/NAD(P)-binding domain"/>
    <property type="match status" value="1"/>
</dbReference>
<dbReference type="InterPro" id="IPR037099">
    <property type="entry name" value="Fum_R/Succ_DH_flav-like_C_sf"/>
</dbReference>
<dbReference type="Pfam" id="PF02910">
    <property type="entry name" value="Succ_DH_flav_C"/>
    <property type="match status" value="1"/>
</dbReference>
<evidence type="ECO:0000256" key="6">
    <source>
        <dbReference type="ARBA" id="ARBA00022630"/>
    </source>
</evidence>
<name>A0ABU9LNI1_9BACL</name>
<dbReference type="InterPro" id="IPR003953">
    <property type="entry name" value="FAD-dep_OxRdtase_2_FAD-bd"/>
</dbReference>
<evidence type="ECO:0000256" key="1">
    <source>
        <dbReference type="ARBA" id="ARBA00001974"/>
    </source>
</evidence>
<evidence type="ECO:0000256" key="8">
    <source>
        <dbReference type="ARBA" id="ARBA00022827"/>
    </source>
</evidence>